<dbReference type="PANTHER" id="PTHR14096:SF28">
    <property type="entry name" value="APOLIPOPROTEIN L, 1-RELATED"/>
    <property type="match status" value="1"/>
</dbReference>
<dbReference type="GO" id="GO:0008289">
    <property type="term" value="F:lipid binding"/>
    <property type="evidence" value="ECO:0007669"/>
    <property type="project" value="InterPro"/>
</dbReference>
<accession>A0A3M7RPV1</accession>
<evidence type="ECO:0000313" key="4">
    <source>
        <dbReference type="Proteomes" id="UP000276133"/>
    </source>
</evidence>
<feature type="coiled-coil region" evidence="2">
    <location>
        <begin position="240"/>
        <end position="267"/>
    </location>
</feature>
<organism evidence="3 4">
    <name type="scientific">Brachionus plicatilis</name>
    <name type="common">Marine rotifer</name>
    <name type="synonym">Brachionus muelleri</name>
    <dbReference type="NCBI Taxonomy" id="10195"/>
    <lineage>
        <taxon>Eukaryota</taxon>
        <taxon>Metazoa</taxon>
        <taxon>Spiralia</taxon>
        <taxon>Gnathifera</taxon>
        <taxon>Rotifera</taxon>
        <taxon>Eurotatoria</taxon>
        <taxon>Monogononta</taxon>
        <taxon>Pseudotrocha</taxon>
        <taxon>Ploima</taxon>
        <taxon>Brachionidae</taxon>
        <taxon>Brachionus</taxon>
    </lineage>
</organism>
<dbReference type="Proteomes" id="UP000276133">
    <property type="component" value="Unassembled WGS sequence"/>
</dbReference>
<evidence type="ECO:0000256" key="1">
    <source>
        <dbReference type="ARBA" id="ARBA00010090"/>
    </source>
</evidence>
<name>A0A3M7RPV1_BRAPC</name>
<dbReference type="OrthoDB" id="10021216at2759"/>
<gene>
    <name evidence="3" type="ORF">BpHYR1_017583</name>
</gene>
<sequence>MDFLELFISKTKLGIDQLNIKKKEIDKHHKKCNITRTIGTSVSTTGAGLVLGGLLLAPFTAGASLVAATGLGAAMGLGGAAVNLGTEAVDFFASNSFTKQIKEIFEGRNKIGEELKEYFDQVEIISNALLTEGMNEDDAAANSTFLVFRQGMTSGHFFYLKDSQPLGIGFDLPFKTGGQFLNSMKQSRDIKSIMGNLGVKVGKNAAIQIIKSGSIVFSTIFVYFDIDSLIKSWKSKHPSIGQVEELIKSMNDQIEDLKNLVEWLKEIPSDLNLNS</sequence>
<comment type="similarity">
    <text evidence="1">Belongs to the apolipoprotein L family.</text>
</comment>
<evidence type="ECO:0000256" key="2">
    <source>
        <dbReference type="SAM" id="Coils"/>
    </source>
</evidence>
<dbReference type="GO" id="GO:0016020">
    <property type="term" value="C:membrane"/>
    <property type="evidence" value="ECO:0007669"/>
    <property type="project" value="TreeGrafter"/>
</dbReference>
<dbReference type="GO" id="GO:0005576">
    <property type="term" value="C:extracellular region"/>
    <property type="evidence" value="ECO:0007669"/>
    <property type="project" value="InterPro"/>
</dbReference>
<protein>
    <submittedName>
        <fullName evidence="3">Apolipo L3-like</fullName>
    </submittedName>
</protein>
<dbReference type="STRING" id="10195.A0A3M7RPV1"/>
<evidence type="ECO:0000313" key="3">
    <source>
        <dbReference type="EMBL" id="RNA25365.1"/>
    </source>
</evidence>
<dbReference type="Pfam" id="PF05461">
    <property type="entry name" value="ApoL"/>
    <property type="match status" value="1"/>
</dbReference>
<dbReference type="EMBL" id="REGN01002936">
    <property type="protein sequence ID" value="RNA25365.1"/>
    <property type="molecule type" value="Genomic_DNA"/>
</dbReference>
<keyword evidence="2" id="KW-0175">Coiled coil</keyword>
<proteinExistence type="inferred from homology"/>
<dbReference type="AlphaFoldDB" id="A0A3M7RPV1"/>
<dbReference type="InterPro" id="IPR008405">
    <property type="entry name" value="ApoL"/>
</dbReference>
<dbReference type="GO" id="GO:0006869">
    <property type="term" value="P:lipid transport"/>
    <property type="evidence" value="ECO:0007669"/>
    <property type="project" value="InterPro"/>
</dbReference>
<comment type="caution">
    <text evidence="3">The sequence shown here is derived from an EMBL/GenBank/DDBJ whole genome shotgun (WGS) entry which is preliminary data.</text>
</comment>
<keyword evidence="4" id="KW-1185">Reference proteome</keyword>
<reference evidence="3 4" key="1">
    <citation type="journal article" date="2018" name="Sci. Rep.">
        <title>Genomic signatures of local adaptation to the degree of environmental predictability in rotifers.</title>
        <authorList>
            <person name="Franch-Gras L."/>
            <person name="Hahn C."/>
            <person name="Garcia-Roger E.M."/>
            <person name="Carmona M.J."/>
            <person name="Serra M."/>
            <person name="Gomez A."/>
        </authorList>
    </citation>
    <scope>NUCLEOTIDE SEQUENCE [LARGE SCALE GENOMIC DNA]</scope>
    <source>
        <strain evidence="3">HYR1</strain>
    </source>
</reference>
<dbReference type="GO" id="GO:0042157">
    <property type="term" value="P:lipoprotein metabolic process"/>
    <property type="evidence" value="ECO:0007669"/>
    <property type="project" value="InterPro"/>
</dbReference>
<dbReference type="PANTHER" id="PTHR14096">
    <property type="entry name" value="APOLIPOPROTEIN L"/>
    <property type="match status" value="1"/>
</dbReference>